<dbReference type="InterPro" id="IPR038479">
    <property type="entry name" value="Transthyretin-like_sf"/>
</dbReference>
<evidence type="ECO:0000256" key="5">
    <source>
        <dbReference type="SAM" id="SignalP"/>
    </source>
</evidence>
<keyword evidence="7" id="KW-1185">Reference proteome</keyword>
<evidence type="ECO:0000313" key="8">
    <source>
        <dbReference type="WBParaSite" id="TCNE_0001389301-mRNA-1"/>
    </source>
</evidence>
<evidence type="ECO:0000256" key="1">
    <source>
        <dbReference type="ARBA" id="ARBA00004613"/>
    </source>
</evidence>
<evidence type="ECO:0000313" key="7">
    <source>
        <dbReference type="Proteomes" id="UP000050794"/>
    </source>
</evidence>
<dbReference type="GO" id="GO:0009986">
    <property type="term" value="C:cell surface"/>
    <property type="evidence" value="ECO:0007669"/>
    <property type="project" value="InterPro"/>
</dbReference>
<evidence type="ECO:0000313" key="6">
    <source>
        <dbReference type="EMBL" id="VDM45214.1"/>
    </source>
</evidence>
<dbReference type="AlphaFoldDB" id="A0A183UZH3"/>
<comment type="similarity">
    <text evidence="2">Belongs to the nematode transthyretin-like family.</text>
</comment>
<dbReference type="WBParaSite" id="TCNE_0001389301-mRNA-1">
    <property type="protein sequence ID" value="TCNE_0001389301-mRNA-1"/>
    <property type="gene ID" value="TCNE_0001389301"/>
</dbReference>
<sequence length="122" mass="13378">MLPIFLTIVTLFGSSSALLDQSVAIRGQLLCGEQPSQGDTVKLINHNTITFNNELASGTTDNQGYYHLTGDLMKEIVKDIRREISLGIPDSYVSRSSAPSQTFNGGVLQLQFKFGDEDHKCL</sequence>
<accession>A0A183UZH3</accession>
<evidence type="ECO:0000256" key="2">
    <source>
        <dbReference type="ARBA" id="ARBA00010112"/>
    </source>
</evidence>
<feature type="signal peptide" evidence="5">
    <location>
        <begin position="1"/>
        <end position="17"/>
    </location>
</feature>
<evidence type="ECO:0000256" key="4">
    <source>
        <dbReference type="ARBA" id="ARBA00022729"/>
    </source>
</evidence>
<dbReference type="Gene3D" id="2.60.40.3330">
    <property type="match status" value="1"/>
</dbReference>
<comment type="subcellular location">
    <subcellularLocation>
        <location evidence="1">Secreted</location>
    </subcellularLocation>
</comment>
<dbReference type="Pfam" id="PF01060">
    <property type="entry name" value="TTR-52"/>
    <property type="match status" value="1"/>
</dbReference>
<feature type="chain" id="PRO_5044553504" evidence="5">
    <location>
        <begin position="18"/>
        <end position="122"/>
    </location>
</feature>
<organism evidence="7 8">
    <name type="scientific">Toxocara canis</name>
    <name type="common">Canine roundworm</name>
    <dbReference type="NCBI Taxonomy" id="6265"/>
    <lineage>
        <taxon>Eukaryota</taxon>
        <taxon>Metazoa</taxon>
        <taxon>Ecdysozoa</taxon>
        <taxon>Nematoda</taxon>
        <taxon>Chromadorea</taxon>
        <taxon>Rhabditida</taxon>
        <taxon>Spirurina</taxon>
        <taxon>Ascaridomorpha</taxon>
        <taxon>Ascaridoidea</taxon>
        <taxon>Toxocaridae</taxon>
        <taxon>Toxocara</taxon>
    </lineage>
</organism>
<keyword evidence="3" id="KW-0964">Secreted</keyword>
<dbReference type="GO" id="GO:0005576">
    <property type="term" value="C:extracellular region"/>
    <property type="evidence" value="ECO:0007669"/>
    <property type="project" value="UniProtKB-SubCell"/>
</dbReference>
<dbReference type="InterPro" id="IPR001534">
    <property type="entry name" value="Transthyretin-like"/>
</dbReference>
<proteinExistence type="inferred from homology"/>
<dbReference type="Proteomes" id="UP000050794">
    <property type="component" value="Unassembled WGS sequence"/>
</dbReference>
<dbReference type="PANTHER" id="PTHR21700">
    <property type="entry name" value="TRANSTHYRETIN-LIKE FAMILY PROTEIN-RELATED"/>
    <property type="match status" value="1"/>
</dbReference>
<protein>
    <submittedName>
        <fullName evidence="8">Transthyretin-like family protein</fullName>
    </submittedName>
</protein>
<reference evidence="6 7" key="2">
    <citation type="submission" date="2018-11" db="EMBL/GenBank/DDBJ databases">
        <authorList>
            <consortium name="Pathogen Informatics"/>
        </authorList>
    </citation>
    <scope>NUCLEOTIDE SEQUENCE [LARGE SCALE GENOMIC DNA]</scope>
</reference>
<reference evidence="8" key="1">
    <citation type="submission" date="2016-06" db="UniProtKB">
        <authorList>
            <consortium name="WormBaseParasite"/>
        </authorList>
    </citation>
    <scope>IDENTIFICATION</scope>
</reference>
<name>A0A183UZH3_TOXCA</name>
<gene>
    <name evidence="6" type="ORF">TCNE_LOCUS13893</name>
</gene>
<evidence type="ECO:0000256" key="3">
    <source>
        <dbReference type="ARBA" id="ARBA00022525"/>
    </source>
</evidence>
<dbReference type="EMBL" id="UYWY01021948">
    <property type="protein sequence ID" value="VDM45214.1"/>
    <property type="molecule type" value="Genomic_DNA"/>
</dbReference>
<keyword evidence="4 5" id="KW-0732">Signal</keyword>